<organism evidence="1 2">
    <name type="scientific">Zalaria obscura</name>
    <dbReference type="NCBI Taxonomy" id="2024903"/>
    <lineage>
        <taxon>Eukaryota</taxon>
        <taxon>Fungi</taxon>
        <taxon>Dikarya</taxon>
        <taxon>Ascomycota</taxon>
        <taxon>Pezizomycotina</taxon>
        <taxon>Dothideomycetes</taxon>
        <taxon>Dothideomycetidae</taxon>
        <taxon>Dothideales</taxon>
        <taxon>Zalariaceae</taxon>
        <taxon>Zalaria</taxon>
    </lineage>
</organism>
<gene>
    <name evidence="1" type="ORF">M8818_000825</name>
</gene>
<keyword evidence="2" id="KW-1185">Reference proteome</keyword>
<proteinExistence type="predicted"/>
<accession>A0ACC3SMW7</accession>
<protein>
    <submittedName>
        <fullName evidence="1">Uncharacterized protein</fullName>
    </submittedName>
</protein>
<evidence type="ECO:0000313" key="1">
    <source>
        <dbReference type="EMBL" id="KAK8219851.1"/>
    </source>
</evidence>
<dbReference type="EMBL" id="JAMKPW020000003">
    <property type="protein sequence ID" value="KAK8219851.1"/>
    <property type="molecule type" value="Genomic_DNA"/>
</dbReference>
<dbReference type="Proteomes" id="UP001320706">
    <property type="component" value="Unassembled WGS sequence"/>
</dbReference>
<evidence type="ECO:0000313" key="2">
    <source>
        <dbReference type="Proteomes" id="UP001320706"/>
    </source>
</evidence>
<comment type="caution">
    <text evidence="1">The sequence shown here is derived from an EMBL/GenBank/DDBJ whole genome shotgun (WGS) entry which is preliminary data.</text>
</comment>
<name>A0ACC3SMW7_9PEZI</name>
<sequence length="309" mass="33448">MQSSERQFVRGTVDYPRYVWESVSSRATAIGQSRQAHPELRTQALPHADVRIQTPAPPVGLPDEYPVPGLVAGVMDRVTVVRTTSANTAVSESVRMRDGSLRCITHACGVDGCLHVSKMGVGKGPVISIKGGLIPASEINFRTTISVSTVFPTRFFFPHISPHTLITTTIATPPPPTILTTTQTQATTTTPTMSQYTSTSATTSQETLPAYTEPLNKDIRVSEKPISSSASSITTSEQDKKSPSSRFSTLKSILTGDVHKHNPRFALERAVDANAAAYASQRQEKQAEKKASRSTSNGQRLLRAQSTFH</sequence>
<reference evidence="1" key="1">
    <citation type="submission" date="2024-02" db="EMBL/GenBank/DDBJ databases">
        <title>Metagenome Assembled Genome of Zalaria obscura JY119.</title>
        <authorList>
            <person name="Vighnesh L."/>
            <person name="Jagadeeshwari U."/>
            <person name="Venkata Ramana C."/>
            <person name="Sasikala C."/>
        </authorList>
    </citation>
    <scope>NUCLEOTIDE SEQUENCE</scope>
    <source>
        <strain evidence="1">JY119</strain>
    </source>
</reference>